<accession>A0ABU0LZ75</accession>
<dbReference type="Proteomes" id="UP001240643">
    <property type="component" value="Unassembled WGS sequence"/>
</dbReference>
<dbReference type="RefSeq" id="WP_256547307.1">
    <property type="nucleotide sequence ID" value="NZ_CP101809.1"/>
</dbReference>
<proteinExistence type="predicted"/>
<gene>
    <name evidence="2" type="ORF">J2Z62_000438</name>
</gene>
<feature type="transmembrane region" description="Helical" evidence="1">
    <location>
        <begin position="37"/>
        <end position="60"/>
    </location>
</feature>
<evidence type="ECO:0000313" key="3">
    <source>
        <dbReference type="Proteomes" id="UP001240643"/>
    </source>
</evidence>
<protein>
    <submittedName>
        <fullName evidence="2">Uncharacterized protein</fullName>
    </submittedName>
</protein>
<keyword evidence="1" id="KW-0812">Transmembrane</keyword>
<keyword evidence="3" id="KW-1185">Reference proteome</keyword>
<sequence>MTPASSKTAAANCFWFAVATWTLGVSGATGASGLSGWFSFGWLVELSGVLVPGLALWFWLAQAAKTKLLVVAKPKLTNHSLFFLNKVIFFH</sequence>
<reference evidence="2" key="1">
    <citation type="submission" date="2023-07" db="EMBL/GenBank/DDBJ databases">
        <title>Genomic Encyclopedia of Type Strains, Phase IV (KMG-IV): sequencing the most valuable type-strain genomes for metagenomic binning, comparative biology and taxonomic classification.</title>
        <authorList>
            <person name="Goeker M."/>
        </authorList>
    </citation>
    <scope>NUCLEOTIDE SEQUENCE [LARGE SCALE GENOMIC DNA]</scope>
    <source>
        <strain evidence="2">DSM 21204</strain>
    </source>
</reference>
<keyword evidence="1" id="KW-0472">Membrane</keyword>
<evidence type="ECO:0000256" key="1">
    <source>
        <dbReference type="SAM" id="Phobius"/>
    </source>
</evidence>
<evidence type="ECO:0000313" key="2">
    <source>
        <dbReference type="EMBL" id="MDQ0514000.1"/>
    </source>
</evidence>
<dbReference type="EMBL" id="JAUSWO010000001">
    <property type="protein sequence ID" value="MDQ0514000.1"/>
    <property type="molecule type" value="Genomic_DNA"/>
</dbReference>
<comment type="caution">
    <text evidence="2">The sequence shown here is derived from an EMBL/GenBank/DDBJ whole genome shotgun (WGS) entry which is preliminary data.</text>
</comment>
<keyword evidence="1" id="KW-1133">Transmembrane helix</keyword>
<name>A0ABU0LZ75_9BACT</name>
<organism evidence="2 3">
    <name type="scientific">Mycoplasmoides fastidiosum</name>
    <dbReference type="NCBI Taxonomy" id="92758"/>
    <lineage>
        <taxon>Bacteria</taxon>
        <taxon>Bacillati</taxon>
        <taxon>Mycoplasmatota</taxon>
        <taxon>Mycoplasmoidales</taxon>
        <taxon>Mycoplasmoidaceae</taxon>
        <taxon>Mycoplasmoides</taxon>
    </lineage>
</organism>